<dbReference type="SUPFAM" id="SSF56235">
    <property type="entry name" value="N-terminal nucleophile aminohydrolases (Ntn hydrolases)"/>
    <property type="match status" value="1"/>
</dbReference>
<reference evidence="1" key="2">
    <citation type="submission" date="2020-09" db="EMBL/GenBank/DDBJ databases">
        <authorList>
            <person name="Sun Q."/>
            <person name="Kim S."/>
        </authorList>
    </citation>
    <scope>NUCLEOTIDE SEQUENCE</scope>
    <source>
        <strain evidence="1">KCTC 42651</strain>
    </source>
</reference>
<reference evidence="1" key="1">
    <citation type="journal article" date="2014" name="Int. J. Syst. Evol. Microbiol.">
        <title>Complete genome sequence of Corynebacterium casei LMG S-19264T (=DSM 44701T), isolated from a smear-ripened cheese.</title>
        <authorList>
            <consortium name="US DOE Joint Genome Institute (JGI-PGF)"/>
            <person name="Walter F."/>
            <person name="Albersmeier A."/>
            <person name="Kalinowski J."/>
            <person name="Ruckert C."/>
        </authorList>
    </citation>
    <scope>NUCLEOTIDE SEQUENCE</scope>
    <source>
        <strain evidence="1">KCTC 42651</strain>
    </source>
</reference>
<dbReference type="PANTHER" id="PTHR39328">
    <property type="entry name" value="BLL2871 PROTEIN"/>
    <property type="match status" value="1"/>
</dbReference>
<keyword evidence="2" id="KW-1185">Reference proteome</keyword>
<gene>
    <name evidence="1" type="ORF">GCM10017083_07950</name>
</gene>
<dbReference type="EMBL" id="BMZS01000002">
    <property type="protein sequence ID" value="GHD42673.1"/>
    <property type="molecule type" value="Genomic_DNA"/>
</dbReference>
<sequence length="224" mass="22568">MTFSLLGRCATTGAFGMVVSSSSTAVAARCAYARAGVGAVASQNITDPRLGPQGLDLLAAGLSAPEALDRLVAAAPHAEYRQLAVLDREGRSAVHSGARTLGVHAAERGGGCVAAGNLLADAGVPAAMVAAFEGSVGEPLGNRLLAALRAGLSAGGEAGPVHSAGLLMVKSAPWPVADLRVDWAHDPIGDLEDLWGRWAPEMDAYVTRALDPATAPAYGVPGDP</sequence>
<dbReference type="RefSeq" id="WP_189987640.1">
    <property type="nucleotide sequence ID" value="NZ_BMZS01000002.1"/>
</dbReference>
<protein>
    <recommendedName>
        <fullName evidence="3">DUF1028 domain-containing protein</fullName>
    </recommendedName>
</protein>
<dbReference type="AlphaFoldDB" id="A0A918XQ59"/>
<dbReference type="Gene3D" id="3.60.20.10">
    <property type="entry name" value="Glutamine Phosphoribosylpyrophosphate, subunit 1, domain 1"/>
    <property type="match status" value="1"/>
</dbReference>
<comment type="caution">
    <text evidence="1">The sequence shown here is derived from an EMBL/GenBank/DDBJ whole genome shotgun (WGS) entry which is preliminary data.</text>
</comment>
<proteinExistence type="predicted"/>
<name>A0A918XQ59_9PROT</name>
<dbReference type="Proteomes" id="UP000630353">
    <property type="component" value="Unassembled WGS sequence"/>
</dbReference>
<dbReference type="Pfam" id="PF06267">
    <property type="entry name" value="DUF1028"/>
    <property type="match status" value="1"/>
</dbReference>
<dbReference type="InterPro" id="IPR029055">
    <property type="entry name" value="Ntn_hydrolases_N"/>
</dbReference>
<dbReference type="InterPro" id="IPR010430">
    <property type="entry name" value="DUF1028"/>
</dbReference>
<evidence type="ECO:0000313" key="1">
    <source>
        <dbReference type="EMBL" id="GHD42673.1"/>
    </source>
</evidence>
<dbReference type="PANTHER" id="PTHR39328:SF1">
    <property type="entry name" value="BLL2871 PROTEIN"/>
    <property type="match status" value="1"/>
</dbReference>
<organism evidence="1 2">
    <name type="scientific">Thalassobaculum fulvum</name>
    <dbReference type="NCBI Taxonomy" id="1633335"/>
    <lineage>
        <taxon>Bacteria</taxon>
        <taxon>Pseudomonadati</taxon>
        <taxon>Pseudomonadota</taxon>
        <taxon>Alphaproteobacteria</taxon>
        <taxon>Rhodospirillales</taxon>
        <taxon>Thalassobaculaceae</taxon>
        <taxon>Thalassobaculum</taxon>
    </lineage>
</organism>
<evidence type="ECO:0000313" key="2">
    <source>
        <dbReference type="Proteomes" id="UP000630353"/>
    </source>
</evidence>
<accession>A0A918XQ59</accession>
<evidence type="ECO:0008006" key="3">
    <source>
        <dbReference type="Google" id="ProtNLM"/>
    </source>
</evidence>